<sequence length="209" mass="23085">MPFSAFSYGTFKKIIGGFFMRKKMSLQALIETAIMAGLAYVLDILPSFNPTPNISISFAMVPIFLLAFRWGMTAGFAGGFLWGLLQVITGDAYILTPLQGFIEYFVAFSCIGFAGVLKGAVQKSFREGNWKGRAWLLFAAVFIGSFARYFWHFIAGFIFWAEASSTLWGAIVYSFVINGMTMLGSALFCYIVLILVLGTAPRLLTQSVK</sequence>
<accession>A0A150M2B9</accession>
<feature type="transmembrane region" description="Helical" evidence="1">
    <location>
        <begin position="133"/>
        <end position="151"/>
    </location>
</feature>
<feature type="transmembrane region" description="Helical" evidence="1">
    <location>
        <begin position="28"/>
        <end position="48"/>
    </location>
</feature>
<dbReference type="GO" id="GO:0015234">
    <property type="term" value="F:thiamine transmembrane transporter activity"/>
    <property type="evidence" value="ECO:0007669"/>
    <property type="project" value="InterPro"/>
</dbReference>
<reference evidence="2 3" key="1">
    <citation type="submission" date="2016-01" db="EMBL/GenBank/DDBJ databases">
        <title>Draft Genome Sequences of Seven Thermophilic Sporeformers Isolated from Foods.</title>
        <authorList>
            <person name="Berendsen E.M."/>
            <person name="Wells-Bennik M.H."/>
            <person name="Krawcyk A.O."/>
            <person name="De Jong A."/>
            <person name="Holsappel S."/>
            <person name="Eijlander R.T."/>
            <person name="Kuipers O.P."/>
        </authorList>
    </citation>
    <scope>NUCLEOTIDE SEQUENCE [LARGE SCALE GENOMIC DNA]</scope>
    <source>
        <strain evidence="2 3">B4135</strain>
    </source>
</reference>
<feature type="transmembrane region" description="Helical" evidence="1">
    <location>
        <begin position="183"/>
        <end position="204"/>
    </location>
</feature>
<dbReference type="GO" id="GO:0005886">
    <property type="term" value="C:plasma membrane"/>
    <property type="evidence" value="ECO:0007669"/>
    <property type="project" value="InterPro"/>
</dbReference>
<evidence type="ECO:0000256" key="1">
    <source>
        <dbReference type="SAM" id="Phobius"/>
    </source>
</evidence>
<evidence type="ECO:0008006" key="4">
    <source>
        <dbReference type="Google" id="ProtNLM"/>
    </source>
</evidence>
<dbReference type="AlphaFoldDB" id="A0A150M2B9"/>
<feature type="transmembrane region" description="Helical" evidence="1">
    <location>
        <begin position="101"/>
        <end position="121"/>
    </location>
</feature>
<keyword evidence="1" id="KW-1133">Transmembrane helix</keyword>
<evidence type="ECO:0000313" key="3">
    <source>
        <dbReference type="Proteomes" id="UP000075683"/>
    </source>
</evidence>
<keyword evidence="1" id="KW-0472">Membrane</keyword>
<gene>
    <name evidence="2" type="ORF">B4135_2202</name>
</gene>
<dbReference type="EMBL" id="LQYT01000047">
    <property type="protein sequence ID" value="KYD18727.1"/>
    <property type="molecule type" value="Genomic_DNA"/>
</dbReference>
<proteinExistence type="predicted"/>
<dbReference type="Gene3D" id="1.10.1760.20">
    <property type="match status" value="1"/>
</dbReference>
<dbReference type="Proteomes" id="UP000075683">
    <property type="component" value="Unassembled WGS sequence"/>
</dbReference>
<dbReference type="PATRIC" id="fig|301148.3.peg.3707"/>
<protein>
    <recommendedName>
        <fullName evidence="4">Energy-coupled thiamine transporter ThiT</fullName>
    </recommendedName>
</protein>
<comment type="caution">
    <text evidence="2">The sequence shown here is derived from an EMBL/GenBank/DDBJ whole genome shotgun (WGS) entry which is preliminary data.</text>
</comment>
<name>A0A150M2B9_9BACI</name>
<organism evidence="2 3">
    <name type="scientific">Caldibacillus debilis</name>
    <dbReference type="NCBI Taxonomy" id="301148"/>
    <lineage>
        <taxon>Bacteria</taxon>
        <taxon>Bacillati</taxon>
        <taxon>Bacillota</taxon>
        <taxon>Bacilli</taxon>
        <taxon>Bacillales</taxon>
        <taxon>Bacillaceae</taxon>
        <taxon>Caldibacillus</taxon>
    </lineage>
</organism>
<keyword evidence="1" id="KW-0812">Transmembrane</keyword>
<dbReference type="Pfam" id="PF09515">
    <property type="entry name" value="Thia_YuaJ"/>
    <property type="match status" value="1"/>
</dbReference>
<dbReference type="STRING" id="301148.B4135_2202"/>
<dbReference type="NCBIfam" id="TIGR02357">
    <property type="entry name" value="ECF_ThiT_YuaJ"/>
    <property type="match status" value="1"/>
</dbReference>
<evidence type="ECO:0000313" key="2">
    <source>
        <dbReference type="EMBL" id="KYD18727.1"/>
    </source>
</evidence>
<dbReference type="InterPro" id="IPR012651">
    <property type="entry name" value="Thia_Transptr_ThiT"/>
</dbReference>